<name>A0A916RYR5_9BACI</name>
<dbReference type="RefSeq" id="WP_188384475.1">
    <property type="nucleotide sequence ID" value="NZ_BMEY01000008.1"/>
</dbReference>
<dbReference type="InterPro" id="IPR052515">
    <property type="entry name" value="Gfo/Idh/MocA_Oxidoreductase"/>
</dbReference>
<evidence type="ECO:0000313" key="4">
    <source>
        <dbReference type="Proteomes" id="UP000613512"/>
    </source>
</evidence>
<accession>A0A916RYR5</accession>
<evidence type="ECO:0000313" key="3">
    <source>
        <dbReference type="EMBL" id="GGA75975.1"/>
    </source>
</evidence>
<dbReference type="PANTHER" id="PTHR43249:SF1">
    <property type="entry name" value="D-GLUCOSIDE 3-DEHYDROGENASE"/>
    <property type="match status" value="1"/>
</dbReference>
<sequence>MTITIGLIGCGYIARKHLNSISIVKDMKLTAVSDLDSCRMIDAVQIYSQLSGIQQPEVKLYTDYEALLLDKTIDVVVIATSSNAHAQIAMRALAHDKHVILEKPFALSTRDAVQLIERSISCNKHVLVCHQLRYRPVFQLLKKVIDEGLLGELYYGVVSIRIHRPKKYYSESNWKGTWDKDGGMLLNQGIHVIDLLVWYMGEIKAVYGNISNKLDIKETEDVALGILTFDNQATGIVEANTITQPNNIGYSISIFGEKGTISIEGPNLNEIQRCYIPNSNYNNKLDEILEDHNEHVYMYQNFIKVLNKEEMLYTDIKEVYPTLMTIFGIYRSSALTKRINLPLETFSTMEMKEEKNDS</sequence>
<reference evidence="3" key="1">
    <citation type="journal article" date="2014" name="Int. J. Syst. Evol. Microbiol.">
        <title>Complete genome sequence of Corynebacterium casei LMG S-19264T (=DSM 44701T), isolated from a smear-ripened cheese.</title>
        <authorList>
            <consortium name="US DOE Joint Genome Institute (JGI-PGF)"/>
            <person name="Walter F."/>
            <person name="Albersmeier A."/>
            <person name="Kalinowski J."/>
            <person name="Ruckert C."/>
        </authorList>
    </citation>
    <scope>NUCLEOTIDE SEQUENCE</scope>
    <source>
        <strain evidence="3">CGMCC 1.12408</strain>
    </source>
</reference>
<evidence type="ECO:0000259" key="2">
    <source>
        <dbReference type="Pfam" id="PF22725"/>
    </source>
</evidence>
<dbReference type="Pfam" id="PF22725">
    <property type="entry name" value="GFO_IDH_MocA_C3"/>
    <property type="match status" value="1"/>
</dbReference>
<dbReference type="EMBL" id="BMEY01000008">
    <property type="protein sequence ID" value="GGA75975.1"/>
    <property type="molecule type" value="Genomic_DNA"/>
</dbReference>
<gene>
    <name evidence="3" type="ORF">GCM10008025_19540</name>
</gene>
<dbReference type="InterPro" id="IPR000683">
    <property type="entry name" value="Gfo/Idh/MocA-like_OxRdtase_N"/>
</dbReference>
<proteinExistence type="predicted"/>
<keyword evidence="4" id="KW-1185">Reference proteome</keyword>
<dbReference type="SUPFAM" id="SSF51735">
    <property type="entry name" value="NAD(P)-binding Rossmann-fold domains"/>
    <property type="match status" value="1"/>
</dbReference>
<dbReference type="Gene3D" id="3.40.50.720">
    <property type="entry name" value="NAD(P)-binding Rossmann-like Domain"/>
    <property type="match status" value="1"/>
</dbReference>
<dbReference type="SUPFAM" id="SSF55347">
    <property type="entry name" value="Glyceraldehyde-3-phosphate dehydrogenase-like, C-terminal domain"/>
    <property type="match status" value="1"/>
</dbReference>
<organism evidence="3 4">
    <name type="scientific">Ornithinibacillus halotolerans</name>
    <dbReference type="NCBI Taxonomy" id="1274357"/>
    <lineage>
        <taxon>Bacteria</taxon>
        <taxon>Bacillati</taxon>
        <taxon>Bacillota</taxon>
        <taxon>Bacilli</taxon>
        <taxon>Bacillales</taxon>
        <taxon>Bacillaceae</taxon>
        <taxon>Ornithinibacillus</taxon>
    </lineage>
</organism>
<protein>
    <submittedName>
        <fullName evidence="3">Oxidoreductase</fullName>
    </submittedName>
</protein>
<feature type="domain" description="Gfo/Idh/MocA-like oxidoreductase N-terminal" evidence="1">
    <location>
        <begin position="3"/>
        <end position="126"/>
    </location>
</feature>
<dbReference type="Pfam" id="PF01408">
    <property type="entry name" value="GFO_IDH_MocA"/>
    <property type="match status" value="1"/>
</dbReference>
<evidence type="ECO:0000259" key="1">
    <source>
        <dbReference type="Pfam" id="PF01408"/>
    </source>
</evidence>
<feature type="domain" description="GFO/IDH/MocA-like oxidoreductase" evidence="2">
    <location>
        <begin position="138"/>
        <end position="261"/>
    </location>
</feature>
<reference evidence="3" key="2">
    <citation type="submission" date="2020-09" db="EMBL/GenBank/DDBJ databases">
        <authorList>
            <person name="Sun Q."/>
            <person name="Zhou Y."/>
        </authorList>
    </citation>
    <scope>NUCLEOTIDE SEQUENCE</scope>
    <source>
        <strain evidence="3">CGMCC 1.12408</strain>
    </source>
</reference>
<dbReference type="GO" id="GO:0000166">
    <property type="term" value="F:nucleotide binding"/>
    <property type="evidence" value="ECO:0007669"/>
    <property type="project" value="InterPro"/>
</dbReference>
<dbReference type="PANTHER" id="PTHR43249">
    <property type="entry name" value="UDP-N-ACETYL-2-AMINO-2-DEOXY-D-GLUCURONATE OXIDASE"/>
    <property type="match status" value="1"/>
</dbReference>
<dbReference type="AlphaFoldDB" id="A0A916RYR5"/>
<comment type="caution">
    <text evidence="3">The sequence shown here is derived from an EMBL/GenBank/DDBJ whole genome shotgun (WGS) entry which is preliminary data.</text>
</comment>
<dbReference type="Gene3D" id="3.30.360.10">
    <property type="entry name" value="Dihydrodipicolinate Reductase, domain 2"/>
    <property type="match status" value="1"/>
</dbReference>
<dbReference type="InterPro" id="IPR055170">
    <property type="entry name" value="GFO_IDH_MocA-like_dom"/>
</dbReference>
<dbReference type="InterPro" id="IPR036291">
    <property type="entry name" value="NAD(P)-bd_dom_sf"/>
</dbReference>
<dbReference type="Proteomes" id="UP000613512">
    <property type="component" value="Unassembled WGS sequence"/>
</dbReference>